<sequence>MEVWRHQRYNCSSAKVYYSDFHVRAMNKYVDRGDGNEELGECKRREGPTGRVVGLWPAEFPRVLSTVLIEALSDRVPLGKKLHKTGRVDTEV</sequence>
<reference evidence="1 2" key="1">
    <citation type="submission" date="2019-03" db="EMBL/GenBank/DDBJ databases">
        <title>First draft genome of Liparis tanakae, snailfish: a comprehensive survey of snailfish specific genes.</title>
        <authorList>
            <person name="Kim W."/>
            <person name="Song I."/>
            <person name="Jeong J.-H."/>
            <person name="Kim D."/>
            <person name="Kim S."/>
            <person name="Ryu S."/>
            <person name="Song J.Y."/>
            <person name="Lee S.K."/>
        </authorList>
    </citation>
    <scope>NUCLEOTIDE SEQUENCE [LARGE SCALE GENOMIC DNA]</scope>
    <source>
        <tissue evidence="1">Muscle</tissue>
    </source>
</reference>
<organism evidence="1 2">
    <name type="scientific">Liparis tanakae</name>
    <name type="common">Tanaka's snailfish</name>
    <dbReference type="NCBI Taxonomy" id="230148"/>
    <lineage>
        <taxon>Eukaryota</taxon>
        <taxon>Metazoa</taxon>
        <taxon>Chordata</taxon>
        <taxon>Craniata</taxon>
        <taxon>Vertebrata</taxon>
        <taxon>Euteleostomi</taxon>
        <taxon>Actinopterygii</taxon>
        <taxon>Neopterygii</taxon>
        <taxon>Teleostei</taxon>
        <taxon>Neoteleostei</taxon>
        <taxon>Acanthomorphata</taxon>
        <taxon>Eupercaria</taxon>
        <taxon>Perciformes</taxon>
        <taxon>Cottioidei</taxon>
        <taxon>Cottales</taxon>
        <taxon>Liparidae</taxon>
        <taxon>Liparis</taxon>
    </lineage>
</organism>
<name>A0A4Z2IVE3_9TELE</name>
<dbReference type="EMBL" id="SRLO01000048">
    <property type="protein sequence ID" value="TNN81193.1"/>
    <property type="molecule type" value="Genomic_DNA"/>
</dbReference>
<dbReference type="OrthoDB" id="10387379at2759"/>
<dbReference type="AlphaFoldDB" id="A0A4Z2IVE3"/>
<evidence type="ECO:0000313" key="1">
    <source>
        <dbReference type="EMBL" id="TNN81193.1"/>
    </source>
</evidence>
<comment type="caution">
    <text evidence="1">The sequence shown here is derived from an EMBL/GenBank/DDBJ whole genome shotgun (WGS) entry which is preliminary data.</text>
</comment>
<keyword evidence="2" id="KW-1185">Reference proteome</keyword>
<gene>
    <name evidence="1" type="ORF">EYF80_008527</name>
</gene>
<proteinExistence type="predicted"/>
<protein>
    <submittedName>
        <fullName evidence="1">Uncharacterized protein</fullName>
    </submittedName>
</protein>
<accession>A0A4Z2IVE3</accession>
<dbReference type="Proteomes" id="UP000314294">
    <property type="component" value="Unassembled WGS sequence"/>
</dbReference>
<evidence type="ECO:0000313" key="2">
    <source>
        <dbReference type="Proteomes" id="UP000314294"/>
    </source>
</evidence>